<proteinExistence type="predicted"/>
<reference evidence="2 3" key="1">
    <citation type="journal article" date="2016" name="Nat. Commun.">
        <title>Thousands of microbial genomes shed light on interconnected biogeochemical processes in an aquifer system.</title>
        <authorList>
            <person name="Anantharaman K."/>
            <person name="Brown C.T."/>
            <person name="Hug L.A."/>
            <person name="Sharon I."/>
            <person name="Castelle C.J."/>
            <person name="Probst A.J."/>
            <person name="Thomas B.C."/>
            <person name="Singh A."/>
            <person name="Wilkins M.J."/>
            <person name="Karaoz U."/>
            <person name="Brodie E.L."/>
            <person name="Williams K.H."/>
            <person name="Hubbard S.S."/>
            <person name="Banfield J.F."/>
        </authorList>
    </citation>
    <scope>NUCLEOTIDE SEQUENCE [LARGE SCALE GENOMIC DNA]</scope>
</reference>
<gene>
    <name evidence="2" type="ORF">A2934_00125</name>
</gene>
<evidence type="ECO:0000313" key="2">
    <source>
        <dbReference type="EMBL" id="OHA07347.1"/>
    </source>
</evidence>
<dbReference type="AlphaFoldDB" id="A0A1G2L6Q2"/>
<protein>
    <submittedName>
        <fullName evidence="2">Uncharacterized protein</fullName>
    </submittedName>
</protein>
<dbReference type="EMBL" id="MHQO01000011">
    <property type="protein sequence ID" value="OHA07347.1"/>
    <property type="molecule type" value="Genomic_DNA"/>
</dbReference>
<dbReference type="Proteomes" id="UP000177982">
    <property type="component" value="Unassembled WGS sequence"/>
</dbReference>
<comment type="caution">
    <text evidence="2">The sequence shown here is derived from an EMBL/GenBank/DDBJ whole genome shotgun (WGS) entry which is preliminary data.</text>
</comment>
<feature type="compositionally biased region" description="Basic and acidic residues" evidence="1">
    <location>
        <begin position="1"/>
        <end position="30"/>
    </location>
</feature>
<sequence>MADEKDGRKNSDGTLKKVAERSVTRRHDSTGPHLAAVGVYRAAHGPEARRMRAKERELASAARTPESRIAELDRRLGVGIGARRERARLLAATSAAKA</sequence>
<feature type="region of interest" description="Disordered" evidence="1">
    <location>
        <begin position="1"/>
        <end position="33"/>
    </location>
</feature>
<organism evidence="2 3">
    <name type="scientific">Candidatus Sungbacteria bacterium RIFCSPLOWO2_01_FULL_47_10</name>
    <dbReference type="NCBI Taxonomy" id="1802276"/>
    <lineage>
        <taxon>Bacteria</taxon>
        <taxon>Candidatus Sungiibacteriota</taxon>
    </lineage>
</organism>
<name>A0A1G2L6Q2_9BACT</name>
<evidence type="ECO:0000256" key="1">
    <source>
        <dbReference type="SAM" id="MobiDB-lite"/>
    </source>
</evidence>
<accession>A0A1G2L6Q2</accession>
<evidence type="ECO:0000313" key="3">
    <source>
        <dbReference type="Proteomes" id="UP000177982"/>
    </source>
</evidence>